<keyword evidence="3" id="KW-1185">Reference proteome</keyword>
<evidence type="ECO:0000313" key="3">
    <source>
        <dbReference type="Proteomes" id="UP001280581"/>
    </source>
</evidence>
<sequence>MAPPTDTLDELCKGSAIEIEALQKMKEGSAVLFDGLITEAQKRNITLKELKGATGASTKAIAENNSIIDGAIRAVLQGIHNEIETCRSDAAASHARCATAIQDANTLYERNAANNNLLIASGTVIKQSFDILNDLLHSLDGASVTFTQPWRSAIMEKINAVNSGREDLERAYSDIHGGRIGTEVRDAAIAQAQARYKKEMADLEALIEIKEESNKLFDAMMAGARKANQELEKELREANDRMALRHAMNPGVKVQIRGSICDAIQEIKQLQKDITKLNDRYVKFHDNTIAQSKSKIAKIKEDANDLLLFQQAQDLLADVRACNGVDQELRERVEELWQDVDRATVRKRLDLLLSGRRKPKRWKQGTIC</sequence>
<accession>A0AAN6LVS1</accession>
<protein>
    <submittedName>
        <fullName evidence="2">Uncharacterized protein</fullName>
    </submittedName>
</protein>
<dbReference type="AlphaFoldDB" id="A0AAN6LVS1"/>
<dbReference type="Proteomes" id="UP001280581">
    <property type="component" value="Unassembled WGS sequence"/>
</dbReference>
<keyword evidence="1" id="KW-0175">Coiled coil</keyword>
<evidence type="ECO:0000256" key="1">
    <source>
        <dbReference type="SAM" id="Coils"/>
    </source>
</evidence>
<feature type="coiled-coil region" evidence="1">
    <location>
        <begin position="189"/>
        <end position="287"/>
    </location>
</feature>
<evidence type="ECO:0000313" key="2">
    <source>
        <dbReference type="EMBL" id="KAK3203125.1"/>
    </source>
</evidence>
<proteinExistence type="predicted"/>
<reference evidence="2 3" key="1">
    <citation type="submission" date="2021-02" db="EMBL/GenBank/DDBJ databases">
        <title>Genome assembly of Pseudopithomyces chartarum.</title>
        <authorList>
            <person name="Jauregui R."/>
            <person name="Singh J."/>
            <person name="Voisey C."/>
        </authorList>
    </citation>
    <scope>NUCLEOTIDE SEQUENCE [LARGE SCALE GENOMIC DNA]</scope>
    <source>
        <strain evidence="2 3">AGR01</strain>
    </source>
</reference>
<comment type="caution">
    <text evidence="2">The sequence shown here is derived from an EMBL/GenBank/DDBJ whole genome shotgun (WGS) entry which is preliminary data.</text>
</comment>
<organism evidence="2 3">
    <name type="scientific">Pseudopithomyces chartarum</name>
    <dbReference type="NCBI Taxonomy" id="1892770"/>
    <lineage>
        <taxon>Eukaryota</taxon>
        <taxon>Fungi</taxon>
        <taxon>Dikarya</taxon>
        <taxon>Ascomycota</taxon>
        <taxon>Pezizomycotina</taxon>
        <taxon>Dothideomycetes</taxon>
        <taxon>Pleosporomycetidae</taxon>
        <taxon>Pleosporales</taxon>
        <taxon>Massarineae</taxon>
        <taxon>Didymosphaeriaceae</taxon>
        <taxon>Pseudopithomyces</taxon>
    </lineage>
</organism>
<dbReference type="EMBL" id="WVTA01000011">
    <property type="protein sequence ID" value="KAK3203125.1"/>
    <property type="molecule type" value="Genomic_DNA"/>
</dbReference>
<gene>
    <name evidence="2" type="ORF">GRF29_112g324844</name>
</gene>
<name>A0AAN6LVS1_9PLEO</name>